<accession>A0A1U7WIW0</accession>
<reference evidence="2" key="2">
    <citation type="submission" date="2025-08" db="UniProtKB">
        <authorList>
            <consortium name="RefSeq"/>
        </authorList>
    </citation>
    <scope>IDENTIFICATION</scope>
    <source>
        <tissue evidence="2">Leaf</tissue>
    </source>
</reference>
<evidence type="ECO:0000313" key="1">
    <source>
        <dbReference type="Proteomes" id="UP000189701"/>
    </source>
</evidence>
<reference evidence="1" key="1">
    <citation type="journal article" date="2013" name="Genome Biol.">
        <title>Reference genomes and transcriptomes of Nicotiana sylvestris and Nicotiana tomentosiformis.</title>
        <authorList>
            <person name="Sierro N."/>
            <person name="Battey J.N."/>
            <person name="Ouadi S."/>
            <person name="Bovet L."/>
            <person name="Goepfert S."/>
            <person name="Bakaher N."/>
            <person name="Peitsch M.C."/>
            <person name="Ivanov N.V."/>
        </authorList>
    </citation>
    <scope>NUCLEOTIDE SEQUENCE [LARGE SCALE GENOMIC DNA]</scope>
</reference>
<dbReference type="AlphaFoldDB" id="A0A1U7WIW0"/>
<dbReference type="RefSeq" id="XP_009777201.1">
    <property type="nucleotide sequence ID" value="XM_009778899.1"/>
</dbReference>
<proteinExistence type="predicted"/>
<dbReference type="STRING" id="4096.A0A1U7WIW0"/>
<evidence type="ECO:0000313" key="2">
    <source>
        <dbReference type="RefSeq" id="XP_009777201.1"/>
    </source>
</evidence>
<organism evidence="1 2">
    <name type="scientific">Nicotiana sylvestris</name>
    <name type="common">Wood tobacco</name>
    <name type="synonym">South American tobacco</name>
    <dbReference type="NCBI Taxonomy" id="4096"/>
    <lineage>
        <taxon>Eukaryota</taxon>
        <taxon>Viridiplantae</taxon>
        <taxon>Streptophyta</taxon>
        <taxon>Embryophyta</taxon>
        <taxon>Tracheophyta</taxon>
        <taxon>Spermatophyta</taxon>
        <taxon>Magnoliopsida</taxon>
        <taxon>eudicotyledons</taxon>
        <taxon>Gunneridae</taxon>
        <taxon>Pentapetalae</taxon>
        <taxon>asterids</taxon>
        <taxon>lamiids</taxon>
        <taxon>Solanales</taxon>
        <taxon>Solanaceae</taxon>
        <taxon>Nicotianoideae</taxon>
        <taxon>Nicotianeae</taxon>
        <taxon>Nicotiana</taxon>
    </lineage>
</organism>
<protein>
    <submittedName>
        <fullName evidence="2">Uncharacterized protein LOC104226821</fullName>
    </submittedName>
</protein>
<gene>
    <name evidence="2" type="primary">LOC104226821</name>
</gene>
<name>A0A1U7WIW0_NICSY</name>
<sequence>MEADKEVLGVSKGYSGGHKGDWWWNKEVQEKVKAKKAAYLKLVGNTDEEEQRIKGGNRKLYRLAKIREKKARDLDQVRCIKDEDGCVLGEEACIKRRLQERIKSEEVEGPMRKVSKGKATGPDEILVKKWKEVERADLEWLTELFNVIFKREKMPEEWRWSLMIPLYKNKCDIATTTGVSRRSTTEVSHLVRRLVEQYRERKNLHMVFIDLEKAYDKVLRQILWRCIEASGIPVAYFSEF</sequence>
<dbReference type="Proteomes" id="UP000189701">
    <property type="component" value="Unplaced"/>
</dbReference>
<dbReference type="PANTHER" id="PTHR19446">
    <property type="entry name" value="REVERSE TRANSCRIPTASES"/>
    <property type="match status" value="1"/>
</dbReference>
<keyword evidence="1" id="KW-1185">Reference proteome</keyword>